<evidence type="ECO:0000256" key="4">
    <source>
        <dbReference type="ARBA" id="ARBA00022517"/>
    </source>
</evidence>
<sequence>MSEQAVVDNLEFARHGAVLQGEFAIAELDRLREHLLSNQGVLKYTLLGKTGAKGESLLECSIDGKLVLQCQRCLEALEYPLHVISTLKVVKGLTQFDDIGDEDEAVDSIPASKAMDVSALFEEEVLLNLPISPLHAPGACREQDEAKPVKDERTNPFGALAALKGKL</sequence>
<name>A0A6F8VDC5_9PROT</name>
<dbReference type="GO" id="GO:0042254">
    <property type="term" value="P:ribosome biogenesis"/>
    <property type="evidence" value="ECO:0007669"/>
    <property type="project" value="UniProtKB-KW"/>
</dbReference>
<keyword evidence="7" id="KW-1185">Reference proteome</keyword>
<evidence type="ECO:0000256" key="3">
    <source>
        <dbReference type="ARBA" id="ARBA00015716"/>
    </source>
</evidence>
<dbReference type="Proteomes" id="UP000502260">
    <property type="component" value="Chromosome"/>
</dbReference>
<dbReference type="EMBL" id="AP022853">
    <property type="protein sequence ID" value="BCB27097.1"/>
    <property type="molecule type" value="Genomic_DNA"/>
</dbReference>
<evidence type="ECO:0000313" key="7">
    <source>
        <dbReference type="Proteomes" id="UP000502260"/>
    </source>
</evidence>
<dbReference type="GO" id="GO:0005829">
    <property type="term" value="C:cytosol"/>
    <property type="evidence" value="ECO:0007669"/>
    <property type="project" value="TreeGrafter"/>
</dbReference>
<comment type="function">
    <text evidence="1">Plays a role in synthesis, processing and/or stability of 23S rRNA.</text>
</comment>
<dbReference type="KEGG" id="slac:SKTS_19830"/>
<dbReference type="Pfam" id="PF02620">
    <property type="entry name" value="YceD"/>
    <property type="match status" value="1"/>
</dbReference>
<proteinExistence type="inferred from homology"/>
<dbReference type="InterPro" id="IPR039255">
    <property type="entry name" value="YceD_bac"/>
</dbReference>
<protein>
    <recommendedName>
        <fullName evidence="3">Large ribosomal RNA subunit accumulation protein YceD</fullName>
    </recommendedName>
    <alternativeName>
        <fullName evidence="5">23S rRNA accumulation protein YceD</fullName>
    </alternativeName>
</protein>
<dbReference type="AlphaFoldDB" id="A0A6F8VDC5"/>
<dbReference type="RefSeq" id="WP_173064115.1">
    <property type="nucleotide sequence ID" value="NZ_AP022853.1"/>
</dbReference>
<dbReference type="PANTHER" id="PTHR38099">
    <property type="entry name" value="LARGE RIBOSOMAL RNA SUBUNIT ACCUMULATION PROTEIN YCED"/>
    <property type="match status" value="1"/>
</dbReference>
<keyword evidence="4" id="KW-0690">Ribosome biogenesis</keyword>
<gene>
    <name evidence="6" type="ORF">SKTS_19830</name>
</gene>
<comment type="similarity">
    <text evidence="2">Belongs to the DUF177 domain family.</text>
</comment>
<evidence type="ECO:0000256" key="5">
    <source>
        <dbReference type="ARBA" id="ARBA00031841"/>
    </source>
</evidence>
<evidence type="ECO:0000256" key="2">
    <source>
        <dbReference type="ARBA" id="ARBA00010740"/>
    </source>
</evidence>
<evidence type="ECO:0000313" key="6">
    <source>
        <dbReference type="EMBL" id="BCB27097.1"/>
    </source>
</evidence>
<accession>A0A6F8VDC5</accession>
<evidence type="ECO:0000256" key="1">
    <source>
        <dbReference type="ARBA" id="ARBA00002868"/>
    </source>
</evidence>
<reference evidence="7" key="1">
    <citation type="submission" date="2020-03" db="EMBL/GenBank/DDBJ databases">
        <title>Complete genome sequence of sulfur-oxidizing bacterium skT11.</title>
        <authorList>
            <person name="Kanda M."/>
            <person name="Kojima H."/>
            <person name="Fukui M."/>
        </authorList>
    </citation>
    <scope>NUCLEOTIDE SEQUENCE [LARGE SCALE GENOMIC DNA]</scope>
    <source>
        <strain evidence="7">skT11</strain>
    </source>
</reference>
<organism evidence="6 7">
    <name type="scientific">Sulfurimicrobium lacus</name>
    <dbReference type="NCBI Taxonomy" id="2715678"/>
    <lineage>
        <taxon>Bacteria</taxon>
        <taxon>Pseudomonadati</taxon>
        <taxon>Pseudomonadota</taxon>
        <taxon>Betaproteobacteria</taxon>
        <taxon>Nitrosomonadales</taxon>
        <taxon>Sulfuricellaceae</taxon>
        <taxon>Sulfurimicrobium</taxon>
    </lineage>
</organism>
<dbReference type="InterPro" id="IPR003772">
    <property type="entry name" value="YceD"/>
</dbReference>
<dbReference type="PANTHER" id="PTHR38099:SF1">
    <property type="entry name" value="LARGE RIBOSOMAL RNA SUBUNIT ACCUMULATION PROTEIN YCED"/>
    <property type="match status" value="1"/>
</dbReference>